<proteinExistence type="predicted"/>
<evidence type="ECO:0000256" key="1">
    <source>
        <dbReference type="SAM" id="SignalP"/>
    </source>
</evidence>
<feature type="chain" id="PRO_5023088125" evidence="1">
    <location>
        <begin position="23"/>
        <end position="325"/>
    </location>
</feature>
<protein>
    <submittedName>
        <fullName evidence="2">Uncharacterized protein</fullName>
    </submittedName>
</protein>
<dbReference type="RefSeq" id="WP_147926612.1">
    <property type="nucleotide sequence ID" value="NZ_VKAC01000006.1"/>
</dbReference>
<evidence type="ECO:0000313" key="3">
    <source>
        <dbReference type="Proteomes" id="UP000321234"/>
    </source>
</evidence>
<gene>
    <name evidence="2" type="ORF">FMM08_12220</name>
</gene>
<dbReference type="OrthoDB" id="4087341at2"/>
<dbReference type="AlphaFoldDB" id="A0A5C8ZH51"/>
<keyword evidence="3" id="KW-1185">Reference proteome</keyword>
<reference evidence="2 3" key="1">
    <citation type="submission" date="2019-07" db="EMBL/GenBank/DDBJ databases">
        <title>Quadrisphaera sp. strain DD2A genome sequencing and assembly.</title>
        <authorList>
            <person name="Kim I."/>
        </authorList>
    </citation>
    <scope>NUCLEOTIDE SEQUENCE [LARGE SCALE GENOMIC DNA]</scope>
    <source>
        <strain evidence="2 3">DD2A</strain>
    </source>
</reference>
<organism evidence="2 3">
    <name type="scientific">Quadrisphaera setariae</name>
    <dbReference type="NCBI Taxonomy" id="2593304"/>
    <lineage>
        <taxon>Bacteria</taxon>
        <taxon>Bacillati</taxon>
        <taxon>Actinomycetota</taxon>
        <taxon>Actinomycetes</taxon>
        <taxon>Kineosporiales</taxon>
        <taxon>Kineosporiaceae</taxon>
        <taxon>Quadrisphaera</taxon>
    </lineage>
</organism>
<accession>A0A5C8ZH51</accession>
<sequence>MKIIAARSRTHRRLALATTALAALTIAGCGGGNPDPVGPSGSPTSSPTSAVSVDLSGACATTTPAASGGLPVCTGPYTDGVALRLPAAPSPDQGYGAFTRGGTGFATADGTVHEVSAEVLDKASAAADAAGVPDYATTAYLATLKGGRVTAVTPVLRIDRDALVRSVFAGTTMVGKISPVDAPVSPQNPSYSGDPSLPIVIAWSDKATDGQLSGTIANATTSVRAAGTCVPALSSAAANPLVGSFTASVGLLPYPSMHAPWDDELVFLWTQDSTGMGDAYYPSVATLMGADAVAGTWEVVQHGSPTSGPSMDLTLQPKGSTVTTC</sequence>
<evidence type="ECO:0000313" key="2">
    <source>
        <dbReference type="EMBL" id="TXR56180.1"/>
    </source>
</evidence>
<dbReference type="EMBL" id="VKAC01000006">
    <property type="protein sequence ID" value="TXR56180.1"/>
    <property type="molecule type" value="Genomic_DNA"/>
</dbReference>
<feature type="signal peptide" evidence="1">
    <location>
        <begin position="1"/>
        <end position="22"/>
    </location>
</feature>
<dbReference type="PROSITE" id="PS51257">
    <property type="entry name" value="PROKAR_LIPOPROTEIN"/>
    <property type="match status" value="1"/>
</dbReference>
<comment type="caution">
    <text evidence="2">The sequence shown here is derived from an EMBL/GenBank/DDBJ whole genome shotgun (WGS) entry which is preliminary data.</text>
</comment>
<keyword evidence="1" id="KW-0732">Signal</keyword>
<dbReference type="Proteomes" id="UP000321234">
    <property type="component" value="Unassembled WGS sequence"/>
</dbReference>
<name>A0A5C8ZH51_9ACTN</name>